<dbReference type="InterPro" id="IPR010321">
    <property type="entry name" value="DUF922"/>
</dbReference>
<dbReference type="EMBL" id="CP061171">
    <property type="protein sequence ID" value="QNR86783.1"/>
    <property type="molecule type" value="Genomic_DNA"/>
</dbReference>
<evidence type="ECO:0000256" key="1">
    <source>
        <dbReference type="SAM" id="SignalP"/>
    </source>
</evidence>
<evidence type="ECO:0000313" key="2">
    <source>
        <dbReference type="EMBL" id="QNR86783.1"/>
    </source>
</evidence>
<dbReference type="RefSeq" id="WP_190328861.1">
    <property type="nucleotide sequence ID" value="NZ_CP061171.1"/>
</dbReference>
<sequence length="182" mass="21408">MPKYLAICFFFTMYFSASAQHLRPHDIPQLRLSDFQAPVKTDAPYPVYMNVRILYRLDSIYIIPEQTYRLKVITMVVPYAPGSFFDTKKVDAKQIPQLLEHERGHLIIGYITANRIEKELSALTYSADYPREVKKRFDDIERNLSYLHREYDAGTNHSTDGNNQKKWNLKLKKMFEETYGGK</sequence>
<feature type="signal peptide" evidence="1">
    <location>
        <begin position="1"/>
        <end position="19"/>
    </location>
</feature>
<proteinExistence type="predicted"/>
<keyword evidence="3" id="KW-1185">Reference proteome</keyword>
<feature type="chain" id="PRO_5045776620" evidence="1">
    <location>
        <begin position="20"/>
        <end position="182"/>
    </location>
</feature>
<dbReference type="Proteomes" id="UP000516439">
    <property type="component" value="Chromosome"/>
</dbReference>
<gene>
    <name evidence="2" type="ORF">H9N25_10540</name>
</gene>
<accession>A0ABX6TMX2</accession>
<evidence type="ECO:0000313" key="3">
    <source>
        <dbReference type="Proteomes" id="UP000516439"/>
    </source>
</evidence>
<organism evidence="2 3">
    <name type="scientific">Pedobacter riviphilus</name>
    <dbReference type="NCBI Taxonomy" id="2766984"/>
    <lineage>
        <taxon>Bacteria</taxon>
        <taxon>Pseudomonadati</taxon>
        <taxon>Bacteroidota</taxon>
        <taxon>Sphingobacteriia</taxon>
        <taxon>Sphingobacteriales</taxon>
        <taxon>Sphingobacteriaceae</taxon>
        <taxon>Pedobacter</taxon>
    </lineage>
</organism>
<protein>
    <submittedName>
        <fullName evidence="2">DUF922 domain-containing protein</fullName>
    </submittedName>
</protein>
<dbReference type="Pfam" id="PF06037">
    <property type="entry name" value="DUF922"/>
    <property type="match status" value="1"/>
</dbReference>
<reference evidence="2 3" key="1">
    <citation type="submission" date="2020-09" db="EMBL/GenBank/DDBJ databases">
        <title>Pedobacter sp. SW-16 isolated from soil near Yeocheon.</title>
        <authorList>
            <person name="Im H.S."/>
            <person name="Joung Y."/>
            <person name="Lee S.-S."/>
        </authorList>
    </citation>
    <scope>NUCLEOTIDE SEQUENCE [LARGE SCALE GENOMIC DNA]</scope>
    <source>
        <strain evidence="2 3">SW-16</strain>
    </source>
</reference>
<keyword evidence="1" id="KW-0732">Signal</keyword>
<name>A0ABX6TMX2_9SPHI</name>